<feature type="repeat" description="ANK" evidence="3">
    <location>
        <begin position="592"/>
        <end position="624"/>
    </location>
</feature>
<evidence type="ECO:0000256" key="1">
    <source>
        <dbReference type="ARBA" id="ARBA00022737"/>
    </source>
</evidence>
<evidence type="ECO:0008006" key="7">
    <source>
        <dbReference type="Google" id="ProtNLM"/>
    </source>
</evidence>
<accession>A0ABR3W5P1</accession>
<sequence length="865" mass="94244">MNIDVLRNVVKNDPPRHLIEELSPDSPTLKEINEAFMEISRDIDILTCFETRKTKTLVRDASTGVYTRSGEAILMLPQSSATGYWPKEKVVHANANHSNIAKLKKGGGSILLNVGMAIKRALVPTAQSFFADPQNTGDADWKDQPMDESEMNDPGGSPYARGSSQSPQSGPWNSTRAQSYFSASGQDSETHQPMSQNMNPEPAHFAQSGGPRSWNTQAQQSPTPPPPYNHPTPPEQFSANQVPGETGFPPSRFKNRPPYESQQSEVNHGPSMPAMNDDQAMRQMFEQMGFNSDAKIQVPQPTTEHEESAADSPSQEPEDTAVGRHPNVYCDECDEEIVVALHPKHQFEAINPPGLNDGDDSTDAGADDDDSDNDDERVGVAEGAYCHADVESPSFFFQCSKCSGLELACQKCQEQPTCMTHNERVQPRHFTWYGNKLASNIWISDEPSPGDSALVQALKRQDMDRLAALAGSQQLVNAIDYAARTPLHIAAHLRLQVCAKFLLMHGANLEIRDRNFCTPLSQAILSKNSDMAFLLLERRANPRTMDIGGNTPLHFASIAGCLNLAAAYIFGNFGNAHIPLKAGADANMTNDNGATQLGELAASDERQAVMFLLNTGAEVDSLDDYSRTALYRAAENGHFGLCNDLLNHGAESNIMVNGGYSTLLGEAASNGHLKTVECLIEGGTEVEGRDITNRSPLFRAAASRQPEVCRALLERGATPNPGLALPDDSDEECQWGMTPLQIAAFFDLDDVAEVLIEYEVLLEETDDWGRTALYLAAERGNIDVCAILLGAGADCDAQANGSSVISIAAQRGHFEMVQLLLQEGATAVPPPSVKGQKWKNFVFDPAVMSGRKQDILELLRANKHR</sequence>
<gene>
    <name evidence="5" type="ORF">Daus18300_011664</name>
</gene>
<evidence type="ECO:0000256" key="3">
    <source>
        <dbReference type="PROSITE-ProRule" id="PRU00023"/>
    </source>
</evidence>
<dbReference type="PROSITE" id="PS50297">
    <property type="entry name" value="ANK_REP_REGION"/>
    <property type="match status" value="3"/>
</dbReference>
<dbReference type="Proteomes" id="UP001583177">
    <property type="component" value="Unassembled WGS sequence"/>
</dbReference>
<dbReference type="InterPro" id="IPR002110">
    <property type="entry name" value="Ankyrin_rpt"/>
</dbReference>
<keyword evidence="1" id="KW-0677">Repeat</keyword>
<evidence type="ECO:0000313" key="6">
    <source>
        <dbReference type="Proteomes" id="UP001583177"/>
    </source>
</evidence>
<feature type="compositionally biased region" description="Pro residues" evidence="4">
    <location>
        <begin position="222"/>
        <end position="234"/>
    </location>
</feature>
<proteinExistence type="predicted"/>
<feature type="repeat" description="ANK" evidence="3">
    <location>
        <begin position="768"/>
        <end position="800"/>
    </location>
</feature>
<feature type="repeat" description="ANK" evidence="3">
    <location>
        <begin position="482"/>
        <end position="514"/>
    </location>
</feature>
<dbReference type="Pfam" id="PF12796">
    <property type="entry name" value="Ank_2"/>
    <property type="match status" value="3"/>
</dbReference>
<dbReference type="SUPFAM" id="SSF48403">
    <property type="entry name" value="Ankyrin repeat"/>
    <property type="match status" value="1"/>
</dbReference>
<keyword evidence="2 3" id="KW-0040">ANK repeat</keyword>
<dbReference type="Pfam" id="PF00023">
    <property type="entry name" value="Ank"/>
    <property type="match status" value="2"/>
</dbReference>
<feature type="repeat" description="ANK" evidence="3">
    <location>
        <begin position="800"/>
        <end position="825"/>
    </location>
</feature>
<dbReference type="InterPro" id="IPR036770">
    <property type="entry name" value="Ankyrin_rpt-contain_sf"/>
</dbReference>
<dbReference type="PANTHER" id="PTHR24198:SF194">
    <property type="entry name" value="INVERSIN-A"/>
    <property type="match status" value="1"/>
</dbReference>
<dbReference type="EMBL" id="JAWRVE010000145">
    <property type="protein sequence ID" value="KAL1853922.1"/>
    <property type="molecule type" value="Genomic_DNA"/>
</dbReference>
<evidence type="ECO:0000256" key="2">
    <source>
        <dbReference type="ARBA" id="ARBA00023043"/>
    </source>
</evidence>
<comment type="caution">
    <text evidence="5">The sequence shown here is derived from an EMBL/GenBank/DDBJ whole genome shotgun (WGS) entry which is preliminary data.</text>
</comment>
<keyword evidence="6" id="KW-1185">Reference proteome</keyword>
<name>A0ABR3W5P1_9PEZI</name>
<feature type="compositionally biased region" description="Acidic residues" evidence="4">
    <location>
        <begin position="357"/>
        <end position="375"/>
    </location>
</feature>
<dbReference type="PANTHER" id="PTHR24198">
    <property type="entry name" value="ANKYRIN REPEAT AND PROTEIN KINASE DOMAIN-CONTAINING PROTEIN"/>
    <property type="match status" value="1"/>
</dbReference>
<evidence type="ECO:0000256" key="4">
    <source>
        <dbReference type="SAM" id="MobiDB-lite"/>
    </source>
</evidence>
<feature type="repeat" description="ANK" evidence="3">
    <location>
        <begin position="625"/>
        <end position="657"/>
    </location>
</feature>
<dbReference type="SMART" id="SM00248">
    <property type="entry name" value="ANK"/>
    <property type="match status" value="10"/>
</dbReference>
<protein>
    <recommendedName>
        <fullName evidence="7">Ankyrin repeat protein</fullName>
    </recommendedName>
</protein>
<dbReference type="Gene3D" id="1.25.40.20">
    <property type="entry name" value="Ankyrin repeat-containing domain"/>
    <property type="match status" value="3"/>
</dbReference>
<organism evidence="5 6">
    <name type="scientific">Diaporthe australafricana</name>
    <dbReference type="NCBI Taxonomy" id="127596"/>
    <lineage>
        <taxon>Eukaryota</taxon>
        <taxon>Fungi</taxon>
        <taxon>Dikarya</taxon>
        <taxon>Ascomycota</taxon>
        <taxon>Pezizomycotina</taxon>
        <taxon>Sordariomycetes</taxon>
        <taxon>Sordariomycetidae</taxon>
        <taxon>Diaporthales</taxon>
        <taxon>Diaporthaceae</taxon>
        <taxon>Diaporthe</taxon>
    </lineage>
</organism>
<feature type="region of interest" description="Disordered" evidence="4">
    <location>
        <begin position="298"/>
        <end position="326"/>
    </location>
</feature>
<evidence type="ECO:0000313" key="5">
    <source>
        <dbReference type="EMBL" id="KAL1853922.1"/>
    </source>
</evidence>
<feature type="region of interest" description="Disordered" evidence="4">
    <location>
        <begin position="129"/>
        <end position="283"/>
    </location>
</feature>
<feature type="region of interest" description="Disordered" evidence="4">
    <location>
        <begin position="348"/>
        <end position="377"/>
    </location>
</feature>
<reference evidence="5 6" key="1">
    <citation type="journal article" date="2024" name="IMA Fungus">
        <title>IMA Genome - F19 : A genome assembly and annotation guide to empower mycologists, including annotated draft genome sequences of Ceratocystis pirilliformis, Diaporthe australafricana, Fusarium ophioides, Paecilomyces lecythidis, and Sporothrix stenoceras.</title>
        <authorList>
            <person name="Aylward J."/>
            <person name="Wilson A.M."/>
            <person name="Visagie C.M."/>
            <person name="Spraker J."/>
            <person name="Barnes I."/>
            <person name="Buitendag C."/>
            <person name="Ceriani C."/>
            <person name="Del Mar Angel L."/>
            <person name="du Plessis D."/>
            <person name="Fuchs T."/>
            <person name="Gasser K."/>
            <person name="Kramer D."/>
            <person name="Li W."/>
            <person name="Munsamy K."/>
            <person name="Piso A."/>
            <person name="Price J.L."/>
            <person name="Sonnekus B."/>
            <person name="Thomas C."/>
            <person name="van der Nest A."/>
            <person name="van Dijk A."/>
            <person name="van Heerden A."/>
            <person name="van Vuuren N."/>
            <person name="Yilmaz N."/>
            <person name="Duong T.A."/>
            <person name="van der Merwe N.A."/>
            <person name="Wingfield M.J."/>
            <person name="Wingfield B.D."/>
        </authorList>
    </citation>
    <scope>NUCLEOTIDE SEQUENCE [LARGE SCALE GENOMIC DNA]</scope>
    <source>
        <strain evidence="5 6">CMW 18300</strain>
    </source>
</reference>
<feature type="compositionally biased region" description="Polar residues" evidence="4">
    <location>
        <begin position="162"/>
        <end position="199"/>
    </location>
</feature>
<dbReference type="PROSITE" id="PS50088">
    <property type="entry name" value="ANK_REPEAT"/>
    <property type="match status" value="5"/>
</dbReference>